<dbReference type="PROSITE" id="PS50011">
    <property type="entry name" value="PROTEIN_KINASE_DOM"/>
    <property type="match status" value="1"/>
</dbReference>
<dbReference type="PROSITE" id="PS00109">
    <property type="entry name" value="PROTEIN_KINASE_TYR"/>
    <property type="match status" value="1"/>
</dbReference>
<dbReference type="Gene3D" id="3.30.200.20">
    <property type="entry name" value="Phosphorylase Kinase, domain 1"/>
    <property type="match status" value="1"/>
</dbReference>
<sequence>MTQTANQLLAYVVPDCTWIPSGSTASTESAYPRFPNLVREWRYFNRSVNLNRNIPVGQFQVFPTDSQDLSVEDARTRLYSNVLWPVKTLLGGAMFRARGPGILGVPDYTLCTNNPLTAKMPVEIKTRHNLKLNNYNLWEVYRSVDRAQIADQDFRFRKKILSQVFGELACNGLHYGILTNYSDTYFLKRLETEPTTLYVSRVIHPNSNHPTLRDSSKRSSSIQTGSKKKVKTSSSKEITTIDKYIGGGTFGKVFSGYYGCQSVAWKTCDAYKEQEAMKMLKHEAHIYSILKELQGNTIPCLLYEGYIYDGYLYTLALQLIEDARHIDPAILTIEEKESIVKQLESIHSFGVLHNDIALRNILFEPKSHKYFFVDFGLSEIVDDESPKLRKEERGLKNFLHL</sequence>
<name>A0A9N9ET84_9GLOM</name>
<dbReference type="OrthoDB" id="2156052at2759"/>
<keyword evidence="4" id="KW-1185">Reference proteome</keyword>
<dbReference type="Proteomes" id="UP000789342">
    <property type="component" value="Unassembled WGS sequence"/>
</dbReference>
<dbReference type="EMBL" id="CAJVPV010015203">
    <property type="protein sequence ID" value="CAG8690518.1"/>
    <property type="molecule type" value="Genomic_DNA"/>
</dbReference>
<evidence type="ECO:0000313" key="3">
    <source>
        <dbReference type="EMBL" id="CAG8690518.1"/>
    </source>
</evidence>
<evidence type="ECO:0000313" key="4">
    <source>
        <dbReference type="Proteomes" id="UP000789342"/>
    </source>
</evidence>
<accession>A0A9N9ET84</accession>
<feature type="region of interest" description="Disordered" evidence="1">
    <location>
        <begin position="208"/>
        <end position="233"/>
    </location>
</feature>
<proteinExistence type="predicted"/>
<dbReference type="InterPro" id="IPR052396">
    <property type="entry name" value="Meiotic_Drive_Suppr_Kinase"/>
</dbReference>
<gene>
    <name evidence="3" type="ORF">AMORRO_LOCUS11618</name>
</gene>
<dbReference type="GO" id="GO:0005524">
    <property type="term" value="F:ATP binding"/>
    <property type="evidence" value="ECO:0007669"/>
    <property type="project" value="InterPro"/>
</dbReference>
<comment type="caution">
    <text evidence="3">The sequence shown here is derived from an EMBL/GenBank/DDBJ whole genome shotgun (WGS) entry which is preliminary data.</text>
</comment>
<feature type="domain" description="Protein kinase" evidence="2">
    <location>
        <begin position="239"/>
        <end position="401"/>
    </location>
</feature>
<dbReference type="PANTHER" id="PTHR37171">
    <property type="entry name" value="SERINE/THREONINE-PROTEIN KINASE YRZF-RELATED"/>
    <property type="match status" value="1"/>
</dbReference>
<reference evidence="3" key="1">
    <citation type="submission" date="2021-06" db="EMBL/GenBank/DDBJ databases">
        <authorList>
            <person name="Kallberg Y."/>
            <person name="Tangrot J."/>
            <person name="Rosling A."/>
        </authorList>
    </citation>
    <scope>NUCLEOTIDE SEQUENCE</scope>
    <source>
        <strain evidence="3">CL551</strain>
    </source>
</reference>
<dbReference type="InterPro" id="IPR000719">
    <property type="entry name" value="Prot_kinase_dom"/>
</dbReference>
<dbReference type="InterPro" id="IPR008266">
    <property type="entry name" value="Tyr_kinase_AS"/>
</dbReference>
<dbReference type="GO" id="GO:0004672">
    <property type="term" value="F:protein kinase activity"/>
    <property type="evidence" value="ECO:0007669"/>
    <property type="project" value="InterPro"/>
</dbReference>
<dbReference type="Pfam" id="PF00069">
    <property type="entry name" value="Pkinase"/>
    <property type="match status" value="1"/>
</dbReference>
<organism evidence="3 4">
    <name type="scientific">Acaulospora morrowiae</name>
    <dbReference type="NCBI Taxonomy" id="94023"/>
    <lineage>
        <taxon>Eukaryota</taxon>
        <taxon>Fungi</taxon>
        <taxon>Fungi incertae sedis</taxon>
        <taxon>Mucoromycota</taxon>
        <taxon>Glomeromycotina</taxon>
        <taxon>Glomeromycetes</taxon>
        <taxon>Diversisporales</taxon>
        <taxon>Acaulosporaceae</taxon>
        <taxon>Acaulospora</taxon>
    </lineage>
</organism>
<evidence type="ECO:0000259" key="2">
    <source>
        <dbReference type="PROSITE" id="PS50011"/>
    </source>
</evidence>
<dbReference type="SUPFAM" id="SSF56112">
    <property type="entry name" value="Protein kinase-like (PK-like)"/>
    <property type="match status" value="1"/>
</dbReference>
<protein>
    <submittedName>
        <fullName evidence="3">16284_t:CDS:1</fullName>
    </submittedName>
</protein>
<dbReference type="InterPro" id="IPR011009">
    <property type="entry name" value="Kinase-like_dom_sf"/>
</dbReference>
<dbReference type="PANTHER" id="PTHR37171:SF1">
    <property type="entry name" value="SERINE_THREONINE-PROTEIN KINASE YRZF-RELATED"/>
    <property type="match status" value="1"/>
</dbReference>
<dbReference type="AlphaFoldDB" id="A0A9N9ET84"/>
<evidence type="ECO:0000256" key="1">
    <source>
        <dbReference type="SAM" id="MobiDB-lite"/>
    </source>
</evidence>
<dbReference type="Gene3D" id="1.10.510.10">
    <property type="entry name" value="Transferase(Phosphotransferase) domain 1"/>
    <property type="match status" value="1"/>
</dbReference>